<organism evidence="2 3">
    <name type="scientific">Catenaria anguillulae PL171</name>
    <dbReference type="NCBI Taxonomy" id="765915"/>
    <lineage>
        <taxon>Eukaryota</taxon>
        <taxon>Fungi</taxon>
        <taxon>Fungi incertae sedis</taxon>
        <taxon>Blastocladiomycota</taxon>
        <taxon>Blastocladiomycetes</taxon>
        <taxon>Blastocladiales</taxon>
        <taxon>Catenariaceae</taxon>
        <taxon>Catenaria</taxon>
    </lineage>
</organism>
<protein>
    <submittedName>
        <fullName evidence="2">Uncharacterized protein</fullName>
    </submittedName>
</protein>
<evidence type="ECO:0000313" key="3">
    <source>
        <dbReference type="Proteomes" id="UP000193411"/>
    </source>
</evidence>
<reference evidence="2 3" key="1">
    <citation type="submission" date="2016-07" db="EMBL/GenBank/DDBJ databases">
        <title>Pervasive Adenine N6-methylation of Active Genes in Fungi.</title>
        <authorList>
            <consortium name="DOE Joint Genome Institute"/>
            <person name="Mondo S.J."/>
            <person name="Dannebaum R.O."/>
            <person name="Kuo R.C."/>
            <person name="Labutti K."/>
            <person name="Haridas S."/>
            <person name="Kuo A."/>
            <person name="Salamov A."/>
            <person name="Ahrendt S.R."/>
            <person name="Lipzen A."/>
            <person name="Sullivan W."/>
            <person name="Andreopoulos W.B."/>
            <person name="Clum A."/>
            <person name="Lindquist E."/>
            <person name="Daum C."/>
            <person name="Ramamoorthy G.K."/>
            <person name="Gryganskyi A."/>
            <person name="Culley D."/>
            <person name="Magnuson J.K."/>
            <person name="James T.Y."/>
            <person name="O'Malley M.A."/>
            <person name="Stajich J.E."/>
            <person name="Spatafora J.W."/>
            <person name="Visel A."/>
            <person name="Grigoriev I.V."/>
        </authorList>
    </citation>
    <scope>NUCLEOTIDE SEQUENCE [LARGE SCALE GENOMIC DNA]</scope>
    <source>
        <strain evidence="2 3">PL171</strain>
    </source>
</reference>
<keyword evidence="1" id="KW-0812">Transmembrane</keyword>
<gene>
    <name evidence="2" type="ORF">BCR44DRAFT_1234279</name>
</gene>
<proteinExistence type="predicted"/>
<dbReference type="EMBL" id="MCFL01000044">
    <property type="protein sequence ID" value="ORZ32607.1"/>
    <property type="molecule type" value="Genomic_DNA"/>
</dbReference>
<comment type="caution">
    <text evidence="2">The sequence shown here is derived from an EMBL/GenBank/DDBJ whole genome shotgun (WGS) entry which is preliminary data.</text>
</comment>
<dbReference type="Proteomes" id="UP000193411">
    <property type="component" value="Unassembled WGS sequence"/>
</dbReference>
<accession>A0A1Y2HDF0</accession>
<keyword evidence="1" id="KW-1133">Transmembrane helix</keyword>
<dbReference type="AlphaFoldDB" id="A0A1Y2HDF0"/>
<sequence length="210" mass="23034">MGLARQKASRTTRCIATACFAAVRRSKRDRLVGGQGGDPLLLDRRHNLELSVAFANEGGNHDPTTAALLLQGVSPPWFPVHSHAIIGHKRALVVVHRDDCTSPRRQRRLTYPGNEHLFPTTTTLAILWAPTWLIFGIQAKSIQRSELERIQNDKLLDGCVHLRRIMGHGSNELGALLQYVLAALAVGVGPFTIHAVNPPKGTQPAFRVAI</sequence>
<evidence type="ECO:0000313" key="2">
    <source>
        <dbReference type="EMBL" id="ORZ32607.1"/>
    </source>
</evidence>
<keyword evidence="1" id="KW-0472">Membrane</keyword>
<feature type="transmembrane region" description="Helical" evidence="1">
    <location>
        <begin position="173"/>
        <end position="193"/>
    </location>
</feature>
<keyword evidence="3" id="KW-1185">Reference proteome</keyword>
<evidence type="ECO:0000256" key="1">
    <source>
        <dbReference type="SAM" id="Phobius"/>
    </source>
</evidence>
<name>A0A1Y2HDF0_9FUNG</name>